<dbReference type="InterPro" id="IPR003660">
    <property type="entry name" value="HAMP_dom"/>
</dbReference>
<accession>A0AAX2A620</accession>
<evidence type="ECO:0000313" key="18">
    <source>
        <dbReference type="EMBL" id="RXK08894.1"/>
    </source>
</evidence>
<keyword evidence="5" id="KW-0597">Phosphoprotein</keyword>
<evidence type="ECO:0000256" key="13">
    <source>
        <dbReference type="ARBA" id="ARBA00023136"/>
    </source>
</evidence>
<comment type="catalytic activity">
    <reaction evidence="1">
        <text>ATP + protein L-histidine = ADP + protein N-phospho-L-histidine.</text>
        <dbReference type="EC" id="2.7.13.3"/>
    </reaction>
</comment>
<dbReference type="Proteomes" id="UP000289193">
    <property type="component" value="Unassembled WGS sequence"/>
</dbReference>
<dbReference type="EC" id="2.7.13.3" evidence="3"/>
<evidence type="ECO:0000256" key="12">
    <source>
        <dbReference type="ARBA" id="ARBA00023012"/>
    </source>
</evidence>
<keyword evidence="11 14" id="KW-1133">Transmembrane helix</keyword>
<feature type="domain" description="Histidine kinase" evidence="15">
    <location>
        <begin position="640"/>
        <end position="856"/>
    </location>
</feature>
<keyword evidence="13 14" id="KW-0472">Membrane</keyword>
<dbReference type="SUPFAM" id="SSF103190">
    <property type="entry name" value="Sensory domain-like"/>
    <property type="match status" value="1"/>
</dbReference>
<dbReference type="EMBL" id="PDKM01000009">
    <property type="protein sequence ID" value="RXK08894.1"/>
    <property type="molecule type" value="Genomic_DNA"/>
</dbReference>
<dbReference type="PRINTS" id="PR00344">
    <property type="entry name" value="BCTRLSENSOR"/>
</dbReference>
<dbReference type="InterPro" id="IPR050398">
    <property type="entry name" value="HssS/ArlS-like"/>
</dbReference>
<evidence type="ECO:0000256" key="10">
    <source>
        <dbReference type="ARBA" id="ARBA00022840"/>
    </source>
</evidence>
<protein>
    <recommendedName>
        <fullName evidence="3">histidine kinase</fullName>
        <ecNumber evidence="3">2.7.13.3</ecNumber>
    </recommendedName>
</protein>
<keyword evidence="9 18" id="KW-0418">Kinase</keyword>
<dbReference type="RefSeq" id="WP_114838439.1">
    <property type="nucleotide sequence ID" value="NZ_CP031217.1"/>
</dbReference>
<evidence type="ECO:0000313" key="20">
    <source>
        <dbReference type="Proteomes" id="UP000289193"/>
    </source>
</evidence>
<keyword evidence="20" id="KW-1185">Reference proteome</keyword>
<evidence type="ECO:0000256" key="11">
    <source>
        <dbReference type="ARBA" id="ARBA00022989"/>
    </source>
</evidence>
<dbReference type="InterPro" id="IPR004358">
    <property type="entry name" value="Sig_transdc_His_kin-like_C"/>
</dbReference>
<evidence type="ECO:0000256" key="3">
    <source>
        <dbReference type="ARBA" id="ARBA00012438"/>
    </source>
</evidence>
<dbReference type="InterPro" id="IPR036890">
    <property type="entry name" value="HATPase_C_sf"/>
</dbReference>
<dbReference type="CDD" id="cd06225">
    <property type="entry name" value="HAMP"/>
    <property type="match status" value="1"/>
</dbReference>
<dbReference type="PROSITE" id="PS50109">
    <property type="entry name" value="HIS_KIN"/>
    <property type="match status" value="1"/>
</dbReference>
<dbReference type="PANTHER" id="PTHR45528">
    <property type="entry name" value="SENSOR HISTIDINE KINASE CPXA"/>
    <property type="match status" value="1"/>
</dbReference>
<evidence type="ECO:0000256" key="2">
    <source>
        <dbReference type="ARBA" id="ARBA00004651"/>
    </source>
</evidence>
<dbReference type="Proteomes" id="UP000253850">
    <property type="component" value="Chromosome"/>
</dbReference>
<gene>
    <name evidence="17" type="ORF">ABIV_0548</name>
    <name evidence="18" type="ORF">CRV05_12660</name>
</gene>
<dbReference type="Gene3D" id="3.30.450.20">
    <property type="entry name" value="PAS domain"/>
    <property type="match status" value="1"/>
</dbReference>
<dbReference type="InterPro" id="IPR036097">
    <property type="entry name" value="HisK_dim/P_sf"/>
</dbReference>
<keyword evidence="4" id="KW-1003">Cell membrane</keyword>
<evidence type="ECO:0000256" key="7">
    <source>
        <dbReference type="ARBA" id="ARBA00022692"/>
    </source>
</evidence>
<dbReference type="CDD" id="cd00082">
    <property type="entry name" value="HisKA"/>
    <property type="match status" value="1"/>
</dbReference>
<dbReference type="SUPFAM" id="SSF158472">
    <property type="entry name" value="HAMP domain-like"/>
    <property type="match status" value="1"/>
</dbReference>
<dbReference type="SMART" id="SM00304">
    <property type="entry name" value="HAMP"/>
    <property type="match status" value="1"/>
</dbReference>
<proteinExistence type="predicted"/>
<dbReference type="InterPro" id="IPR003594">
    <property type="entry name" value="HATPase_dom"/>
</dbReference>
<organism evidence="18 20">
    <name type="scientific">Halarcobacter bivalviorum</name>
    <dbReference type="NCBI Taxonomy" id="663364"/>
    <lineage>
        <taxon>Bacteria</taxon>
        <taxon>Pseudomonadati</taxon>
        <taxon>Campylobacterota</taxon>
        <taxon>Epsilonproteobacteria</taxon>
        <taxon>Campylobacterales</taxon>
        <taxon>Arcobacteraceae</taxon>
        <taxon>Halarcobacter</taxon>
    </lineage>
</organism>
<dbReference type="InterPro" id="IPR005467">
    <property type="entry name" value="His_kinase_dom"/>
</dbReference>
<evidence type="ECO:0000256" key="4">
    <source>
        <dbReference type="ARBA" id="ARBA00022475"/>
    </source>
</evidence>
<evidence type="ECO:0000313" key="19">
    <source>
        <dbReference type="Proteomes" id="UP000253850"/>
    </source>
</evidence>
<dbReference type="Pfam" id="PF00512">
    <property type="entry name" value="HisKA"/>
    <property type="match status" value="1"/>
</dbReference>
<dbReference type="Gene3D" id="3.30.565.10">
    <property type="entry name" value="Histidine kinase-like ATPase, C-terminal domain"/>
    <property type="match status" value="1"/>
</dbReference>
<dbReference type="AlphaFoldDB" id="A0AAX2A620"/>
<comment type="subcellular location">
    <subcellularLocation>
        <location evidence="2">Cell membrane</location>
        <topology evidence="2">Multi-pass membrane protein</topology>
    </subcellularLocation>
</comment>
<evidence type="ECO:0000256" key="1">
    <source>
        <dbReference type="ARBA" id="ARBA00000085"/>
    </source>
</evidence>
<evidence type="ECO:0000256" key="14">
    <source>
        <dbReference type="SAM" id="Phobius"/>
    </source>
</evidence>
<keyword evidence="10" id="KW-0067">ATP-binding</keyword>
<evidence type="ECO:0000256" key="5">
    <source>
        <dbReference type="ARBA" id="ARBA00022553"/>
    </source>
</evidence>
<dbReference type="EMBL" id="CP031217">
    <property type="protein sequence ID" value="AXH11569.1"/>
    <property type="molecule type" value="Genomic_DNA"/>
</dbReference>
<dbReference type="SMART" id="SM00388">
    <property type="entry name" value="HisKA"/>
    <property type="match status" value="1"/>
</dbReference>
<dbReference type="GO" id="GO:0000155">
    <property type="term" value="F:phosphorelay sensor kinase activity"/>
    <property type="evidence" value="ECO:0007669"/>
    <property type="project" value="InterPro"/>
</dbReference>
<feature type="domain" description="HAMP" evidence="16">
    <location>
        <begin position="546"/>
        <end position="598"/>
    </location>
</feature>
<reference evidence="17 19" key="2">
    <citation type="submission" date="2018-07" db="EMBL/GenBank/DDBJ databases">
        <title>Complete genome of the Arcobacter bivalviorum type strain LMG 26154.</title>
        <authorList>
            <person name="Miller W.G."/>
            <person name="Yee E."/>
            <person name="Bono J.L."/>
        </authorList>
    </citation>
    <scope>NUCLEOTIDE SEQUENCE [LARGE SCALE GENOMIC DNA]</scope>
    <source>
        <strain evidence="17 19">LMG 26154</strain>
    </source>
</reference>
<dbReference type="Pfam" id="PF00672">
    <property type="entry name" value="HAMP"/>
    <property type="match status" value="1"/>
</dbReference>
<reference evidence="18 20" key="1">
    <citation type="submission" date="2017-10" db="EMBL/GenBank/DDBJ databases">
        <title>Genomics of the genus Arcobacter.</title>
        <authorList>
            <person name="Perez-Cataluna A."/>
            <person name="Figueras M.J."/>
        </authorList>
    </citation>
    <scope>NUCLEOTIDE SEQUENCE [LARGE SCALE GENOMIC DNA]</scope>
    <source>
        <strain evidence="18 20">CECT 7835</strain>
    </source>
</reference>
<feature type="transmembrane region" description="Helical" evidence="14">
    <location>
        <begin position="518"/>
        <end position="544"/>
    </location>
</feature>
<dbReference type="Gene3D" id="6.10.340.10">
    <property type="match status" value="1"/>
</dbReference>
<evidence type="ECO:0000256" key="6">
    <source>
        <dbReference type="ARBA" id="ARBA00022679"/>
    </source>
</evidence>
<dbReference type="GO" id="GO:0005524">
    <property type="term" value="F:ATP binding"/>
    <property type="evidence" value="ECO:0007669"/>
    <property type="project" value="UniProtKB-KW"/>
</dbReference>
<keyword evidence="6" id="KW-0808">Transferase</keyword>
<dbReference type="InterPro" id="IPR029151">
    <property type="entry name" value="Sensor-like_sf"/>
</dbReference>
<dbReference type="GO" id="GO:0005886">
    <property type="term" value="C:plasma membrane"/>
    <property type="evidence" value="ECO:0007669"/>
    <property type="project" value="UniProtKB-SubCell"/>
</dbReference>
<keyword evidence="7 14" id="KW-0812">Transmembrane</keyword>
<evidence type="ECO:0000313" key="17">
    <source>
        <dbReference type="EMBL" id="AXH11569.1"/>
    </source>
</evidence>
<dbReference type="Pfam" id="PF02518">
    <property type="entry name" value="HATPase_c"/>
    <property type="match status" value="1"/>
</dbReference>
<dbReference type="InterPro" id="IPR003661">
    <property type="entry name" value="HisK_dim/P_dom"/>
</dbReference>
<dbReference type="SMART" id="SM00387">
    <property type="entry name" value="HATPase_c"/>
    <property type="match status" value="1"/>
</dbReference>
<sequence>MKNLSIKIKLIIIFVLIKIVPLLIISYIAYQGVIQLDKYIHNSTDYLFKESKNIINQTAKASIDDSIKFLDKKSQLSLERLSYEIANNVAQFLYQRDEDLLFLSKVDLNQELLEKFYNSKQREIIVHGEYIYNENTKVWVLKNKKDSQEEIKRTILEDNKREFHFTDAKNFKKKKIPIYKEISFFNLKGEELYKISSIDNKLKNISLQKNTYVNAENYFQEIQKLKKDEIYVSNVIGEYVKSKIIGKYTKERTDKLNIEFEPEKSAYAGKENPIGKKFEGIIRFITPVYKNNKKVGFLSLALDHEHIMQFTDTVNPTGKEPVQDITDASSGNYAFMWDYKGRNISHVRDFFIVGYDKTTGKEVMPWLSESLAKKYEDSKLEINEFLSSYPTFENQTLTKKPNIQQVIKEGNVGLDCRYLNFAPQCHGWMEVTKNGGYGSFIIYWSNVWKLSTAATIPYYTGQYASSKRGFGFVTIGANVDEFHAAANETKRSVTKILNQQTDSMKEVVEQNGFEIHKFIIMLINELTIVTLIMVLIIILIALALSSYISKKIEKLLIGTTKFSKNELDYRIEVTTNDEIGKLEKSFNTMASKLEEHIKKEKEINKTLKIKVEQEVAKQRKQEQILIQQSKHAAMGEMISNIAHQWRQPLNAVSLVIQNLKFSYYAGDLTKESLDRSVEKATMLTNSMSKTIDDFRDFFKPNKVKVEFSLQKSINRVISLVEASFNSSDIKIEQEIPKKELTIFGYENEFSQALLNIVNNAKDIILENDIKNGLIKISSFEEKGLYVIEVSDNANGIKKENQEKIFNPYFTTKEEGKGTGIGLYMTKTIIENNMEGKIFLKESSSKGTIFRIEFKKL</sequence>
<dbReference type="PROSITE" id="PS50885">
    <property type="entry name" value="HAMP"/>
    <property type="match status" value="1"/>
</dbReference>
<keyword evidence="12" id="KW-0902">Two-component regulatory system</keyword>
<evidence type="ECO:0000256" key="9">
    <source>
        <dbReference type="ARBA" id="ARBA00022777"/>
    </source>
</evidence>
<evidence type="ECO:0000256" key="8">
    <source>
        <dbReference type="ARBA" id="ARBA00022741"/>
    </source>
</evidence>
<dbReference type="Gene3D" id="1.10.287.130">
    <property type="match status" value="1"/>
</dbReference>
<keyword evidence="8" id="KW-0547">Nucleotide-binding</keyword>
<dbReference type="SUPFAM" id="SSF47384">
    <property type="entry name" value="Homodimeric domain of signal transducing histidine kinase"/>
    <property type="match status" value="1"/>
</dbReference>
<dbReference type="PANTHER" id="PTHR45528:SF1">
    <property type="entry name" value="SENSOR HISTIDINE KINASE CPXA"/>
    <property type="match status" value="1"/>
</dbReference>
<evidence type="ECO:0000259" key="15">
    <source>
        <dbReference type="PROSITE" id="PS50109"/>
    </source>
</evidence>
<dbReference type="SUPFAM" id="SSF55874">
    <property type="entry name" value="ATPase domain of HSP90 chaperone/DNA topoisomerase II/histidine kinase"/>
    <property type="match status" value="1"/>
</dbReference>
<feature type="transmembrane region" description="Helical" evidence="14">
    <location>
        <begin position="12"/>
        <end position="30"/>
    </location>
</feature>
<dbReference type="KEGG" id="hbv:ABIV_0548"/>
<evidence type="ECO:0000259" key="16">
    <source>
        <dbReference type="PROSITE" id="PS50885"/>
    </source>
</evidence>
<name>A0AAX2A620_9BACT</name>